<dbReference type="InterPro" id="IPR036563">
    <property type="entry name" value="MoaE_sf"/>
</dbReference>
<proteinExistence type="inferred from homology"/>
<evidence type="ECO:0000256" key="5">
    <source>
        <dbReference type="ARBA" id="ARBA00023150"/>
    </source>
</evidence>
<dbReference type="Proteomes" id="UP000190774">
    <property type="component" value="Unassembled WGS sequence"/>
</dbReference>
<evidence type="ECO:0000256" key="7">
    <source>
        <dbReference type="ARBA" id="ARBA00029745"/>
    </source>
</evidence>
<keyword evidence="5" id="KW-0501">Molybdenum cofactor biosynthesis</keyword>
<gene>
    <name evidence="12" type="ORF">SAMN02745166_00856</name>
</gene>
<evidence type="ECO:0000256" key="1">
    <source>
        <dbReference type="ARBA" id="ARBA00005046"/>
    </source>
</evidence>
<protein>
    <recommendedName>
        <fullName evidence="4">Molybdopterin synthase catalytic subunit</fullName>
        <ecNumber evidence="3">2.8.1.12</ecNumber>
    </recommendedName>
    <alternativeName>
        <fullName evidence="9">MPT synthase subunit 2</fullName>
    </alternativeName>
    <alternativeName>
        <fullName evidence="7">Molybdenum cofactor biosynthesis protein E</fullName>
    </alternativeName>
    <alternativeName>
        <fullName evidence="8">Molybdopterin-converting factor large subunit</fullName>
    </alternativeName>
    <alternativeName>
        <fullName evidence="10">Molybdopterin-converting factor subunit 2</fullName>
    </alternativeName>
</protein>
<evidence type="ECO:0000256" key="3">
    <source>
        <dbReference type="ARBA" id="ARBA00011950"/>
    </source>
</evidence>
<reference evidence="13" key="1">
    <citation type="submission" date="2017-02" db="EMBL/GenBank/DDBJ databases">
        <authorList>
            <person name="Varghese N."/>
            <person name="Submissions S."/>
        </authorList>
    </citation>
    <scope>NUCLEOTIDE SEQUENCE [LARGE SCALE GENOMIC DNA]</scope>
    <source>
        <strain evidence="13">ATCC 700200</strain>
    </source>
</reference>
<evidence type="ECO:0000313" key="13">
    <source>
        <dbReference type="Proteomes" id="UP000190774"/>
    </source>
</evidence>
<evidence type="ECO:0000256" key="9">
    <source>
        <dbReference type="ARBA" id="ARBA00030781"/>
    </source>
</evidence>
<dbReference type="AlphaFoldDB" id="A0A1T4WXI2"/>
<comment type="pathway">
    <text evidence="1">Cofactor biosynthesis; molybdopterin biosynthesis.</text>
</comment>
<evidence type="ECO:0000256" key="2">
    <source>
        <dbReference type="ARBA" id="ARBA00005426"/>
    </source>
</evidence>
<accession>A0A1T4WXI2</accession>
<evidence type="ECO:0000256" key="10">
    <source>
        <dbReference type="ARBA" id="ARBA00032474"/>
    </source>
</evidence>
<dbReference type="EC" id="2.8.1.12" evidence="3"/>
<dbReference type="OrthoDB" id="9803224at2"/>
<evidence type="ECO:0000256" key="11">
    <source>
        <dbReference type="ARBA" id="ARBA00049878"/>
    </source>
</evidence>
<dbReference type="SUPFAM" id="SSF54690">
    <property type="entry name" value="Molybdopterin synthase subunit MoaE"/>
    <property type="match status" value="1"/>
</dbReference>
<comment type="catalytic activity">
    <reaction evidence="11">
        <text>2 [molybdopterin-synthase sulfur-carrier protein]-C-terminal-Gly-aminoethanethioate + cyclic pyranopterin phosphate + H2O = molybdopterin + 2 [molybdopterin-synthase sulfur-carrier protein]-C-terminal Gly-Gly + 2 H(+)</text>
        <dbReference type="Rhea" id="RHEA:26333"/>
        <dbReference type="Rhea" id="RHEA-COMP:12202"/>
        <dbReference type="Rhea" id="RHEA-COMP:19907"/>
        <dbReference type="ChEBI" id="CHEBI:15377"/>
        <dbReference type="ChEBI" id="CHEBI:15378"/>
        <dbReference type="ChEBI" id="CHEBI:58698"/>
        <dbReference type="ChEBI" id="CHEBI:59648"/>
        <dbReference type="ChEBI" id="CHEBI:90778"/>
        <dbReference type="ChEBI" id="CHEBI:232372"/>
        <dbReference type="EC" id="2.8.1.12"/>
    </reaction>
</comment>
<dbReference type="Pfam" id="PF02391">
    <property type="entry name" value="MoaE"/>
    <property type="match status" value="1"/>
</dbReference>
<keyword evidence="13" id="KW-1185">Reference proteome</keyword>
<dbReference type="PANTHER" id="PTHR23404">
    <property type="entry name" value="MOLYBDOPTERIN SYNTHASE RELATED"/>
    <property type="match status" value="1"/>
</dbReference>
<comment type="subunit">
    <text evidence="6">Heterotetramer of 2 MoaD subunits and 2 MoaE subunits. Also stable as homodimer. The enzyme changes between these two forms during catalysis.</text>
</comment>
<organism evidence="12 13">
    <name type="scientific">Prosthecobacter debontii</name>
    <dbReference type="NCBI Taxonomy" id="48467"/>
    <lineage>
        <taxon>Bacteria</taxon>
        <taxon>Pseudomonadati</taxon>
        <taxon>Verrucomicrobiota</taxon>
        <taxon>Verrucomicrobiia</taxon>
        <taxon>Verrucomicrobiales</taxon>
        <taxon>Verrucomicrobiaceae</taxon>
        <taxon>Prosthecobacter</taxon>
    </lineage>
</organism>
<evidence type="ECO:0000256" key="4">
    <source>
        <dbReference type="ARBA" id="ARBA00013858"/>
    </source>
</evidence>
<sequence length="147" mass="16534">MPSLTRFSSLGWIFLWAGVAEDSAMSFLLTNDPISDAACPFSPGQGAEVRFLGVVRELEGDQTITGIDYSVYRPMAEKMLEELIAQGTAEHGPHEVFIQHRLGFVTAADASIVIWVRTKHSAEAFDLCRWYLREVKTRVPIWKKPCF</sequence>
<dbReference type="EMBL" id="FUYE01000002">
    <property type="protein sequence ID" value="SKA82072.1"/>
    <property type="molecule type" value="Genomic_DNA"/>
</dbReference>
<dbReference type="Gene3D" id="3.90.1170.40">
    <property type="entry name" value="Molybdopterin biosynthesis MoaE subunit"/>
    <property type="match status" value="1"/>
</dbReference>
<dbReference type="STRING" id="48467.SAMN02745166_00856"/>
<evidence type="ECO:0000256" key="6">
    <source>
        <dbReference type="ARBA" id="ARBA00026066"/>
    </source>
</evidence>
<comment type="similarity">
    <text evidence="2">Belongs to the MoaE family.</text>
</comment>
<evidence type="ECO:0000256" key="8">
    <source>
        <dbReference type="ARBA" id="ARBA00030407"/>
    </source>
</evidence>
<dbReference type="InterPro" id="IPR003448">
    <property type="entry name" value="Mopterin_biosynth_MoaE"/>
</dbReference>
<name>A0A1T4WXI2_9BACT</name>
<dbReference type="CDD" id="cd00756">
    <property type="entry name" value="MoaE"/>
    <property type="match status" value="1"/>
</dbReference>
<dbReference type="GO" id="GO:0006777">
    <property type="term" value="P:Mo-molybdopterin cofactor biosynthetic process"/>
    <property type="evidence" value="ECO:0007669"/>
    <property type="project" value="UniProtKB-KW"/>
</dbReference>
<evidence type="ECO:0000313" key="12">
    <source>
        <dbReference type="EMBL" id="SKA82072.1"/>
    </source>
</evidence>
<dbReference type="GO" id="GO:0030366">
    <property type="term" value="F:molybdopterin synthase activity"/>
    <property type="evidence" value="ECO:0007669"/>
    <property type="project" value="UniProtKB-EC"/>
</dbReference>